<feature type="coiled-coil region" evidence="1">
    <location>
        <begin position="177"/>
        <end position="239"/>
    </location>
</feature>
<accession>A0A3Q0GW70</accession>
<sequence length="394" mass="45155">MEALLPACQACEHAGEQRLNTTSISSKVDLLLDRINTEDAAFDESLARSVQPCPTCISLPHCRMATEELAAIRRQLHSQAKIVESLTQSVNRLKQERELQQQRINKLEGEVHRLQNSPHSGLESLLGHRIEGLKSEFHNLQQQMFHQPDGDCTPDVYPSSSILQEMHESKKLLWQEYECVRTEVEQLKHTLNRQEEDLFHQMSATDEMKGTQSRYCKMLEDLMNSYRAQSHDLDKAKVETRSTQQELGHVKSTVTDLKDQMKSLCLEKPLMKLTGKKRARQKSMKDSLREEMFTSSVIDDSSSELSLTDVSSDELSSTTEIKEPEDPFWVTTRGLRNAALVWTQQFEEIMQLHQQKTPFCWPHSLCPPGGCLPAHLLHQDLYKVPEIPPPRAWS</sequence>
<organism evidence="2 3">
    <name type="scientific">Alligator sinensis</name>
    <name type="common">Chinese alligator</name>
    <dbReference type="NCBI Taxonomy" id="38654"/>
    <lineage>
        <taxon>Eukaryota</taxon>
        <taxon>Metazoa</taxon>
        <taxon>Chordata</taxon>
        <taxon>Craniata</taxon>
        <taxon>Vertebrata</taxon>
        <taxon>Euteleostomi</taxon>
        <taxon>Archelosauria</taxon>
        <taxon>Archosauria</taxon>
        <taxon>Crocodylia</taxon>
        <taxon>Alligatoridae</taxon>
        <taxon>Alligatorinae</taxon>
        <taxon>Alligator</taxon>
    </lineage>
</organism>
<evidence type="ECO:0000313" key="2">
    <source>
        <dbReference type="Proteomes" id="UP000189705"/>
    </source>
</evidence>
<feature type="coiled-coil region" evidence="1">
    <location>
        <begin position="83"/>
        <end position="117"/>
    </location>
</feature>
<keyword evidence="2" id="KW-1185">Reference proteome</keyword>
<evidence type="ECO:0000256" key="1">
    <source>
        <dbReference type="SAM" id="Coils"/>
    </source>
</evidence>
<name>A0A3Q0GW70_ALLSI</name>
<reference evidence="3" key="1">
    <citation type="submission" date="2025-08" db="UniProtKB">
        <authorList>
            <consortium name="RefSeq"/>
        </authorList>
    </citation>
    <scope>IDENTIFICATION</scope>
</reference>
<gene>
    <name evidence="3" type="primary">LOC102382598</name>
</gene>
<dbReference type="PANTHER" id="PTHR34533">
    <property type="entry name" value="TRANSMEMBRANE PROTEIN CCDC163"/>
    <property type="match status" value="1"/>
</dbReference>
<dbReference type="InterPro" id="IPR039284">
    <property type="entry name" value="CCDC159/163"/>
</dbReference>
<dbReference type="RefSeq" id="XP_025062425.1">
    <property type="nucleotide sequence ID" value="XM_025206640.1"/>
</dbReference>
<dbReference type="PANTHER" id="PTHR34533:SF2">
    <property type="entry name" value="COILED-COIL DOMAIN CONTAINING 163"/>
    <property type="match status" value="1"/>
</dbReference>
<proteinExistence type="predicted"/>
<evidence type="ECO:0000313" key="3">
    <source>
        <dbReference type="RefSeq" id="XP_025062425.1"/>
    </source>
</evidence>
<keyword evidence="1" id="KW-0175">Coiled coil</keyword>
<dbReference type="GeneID" id="102382598"/>
<protein>
    <submittedName>
        <fullName evidence="3">Protein Spindly-like isoform X1</fullName>
    </submittedName>
</protein>
<dbReference type="AlphaFoldDB" id="A0A3Q0GW70"/>
<dbReference type="Proteomes" id="UP000189705">
    <property type="component" value="Unplaced"/>
</dbReference>
<dbReference type="InParanoid" id="A0A3Q0GW70"/>